<sequence length="141" mass="15045">MPPPGVTEDPAADFAIALWRQNMDVSGRSRPKAPSLGLFRFVAVFALVGICLAAPQGGGDQAATILRYDNDNIGVEGYKFGFETSNGISHDEEGQLQNAGSENEVMQSHGSYKFTDPASGKTITVTYTADENGYRPQVSIA</sequence>
<proteinExistence type="predicted"/>
<evidence type="ECO:0000313" key="2">
    <source>
        <dbReference type="Proteomes" id="UP001056778"/>
    </source>
</evidence>
<comment type="caution">
    <text evidence="1">The sequence shown here is derived from an EMBL/GenBank/DDBJ whole genome shotgun (WGS) entry which is preliminary data.</text>
</comment>
<organism evidence="1 2">
    <name type="scientific">Holotrichia oblita</name>
    <name type="common">Chafer beetle</name>
    <dbReference type="NCBI Taxonomy" id="644536"/>
    <lineage>
        <taxon>Eukaryota</taxon>
        <taxon>Metazoa</taxon>
        <taxon>Ecdysozoa</taxon>
        <taxon>Arthropoda</taxon>
        <taxon>Hexapoda</taxon>
        <taxon>Insecta</taxon>
        <taxon>Pterygota</taxon>
        <taxon>Neoptera</taxon>
        <taxon>Endopterygota</taxon>
        <taxon>Coleoptera</taxon>
        <taxon>Polyphaga</taxon>
        <taxon>Scarabaeiformia</taxon>
        <taxon>Scarabaeidae</taxon>
        <taxon>Melolonthinae</taxon>
        <taxon>Holotrichia</taxon>
    </lineage>
</organism>
<accession>A0ACB9TEE4</accession>
<evidence type="ECO:0000313" key="1">
    <source>
        <dbReference type="EMBL" id="KAI4465165.1"/>
    </source>
</evidence>
<gene>
    <name evidence="1" type="ORF">MML48_3g00008702</name>
</gene>
<keyword evidence="2" id="KW-1185">Reference proteome</keyword>
<protein>
    <submittedName>
        <fullName evidence="1">Cuticle protein</fullName>
    </submittedName>
</protein>
<dbReference type="Proteomes" id="UP001056778">
    <property type="component" value="Chromosome 3"/>
</dbReference>
<dbReference type="EMBL" id="CM043017">
    <property type="protein sequence ID" value="KAI4465165.1"/>
    <property type="molecule type" value="Genomic_DNA"/>
</dbReference>
<name>A0ACB9TEE4_HOLOL</name>
<reference evidence="1" key="1">
    <citation type="submission" date="2022-04" db="EMBL/GenBank/DDBJ databases">
        <title>Chromosome-scale genome assembly of Holotrichia oblita Faldermann.</title>
        <authorList>
            <person name="Rongchong L."/>
        </authorList>
    </citation>
    <scope>NUCLEOTIDE SEQUENCE</scope>
    <source>
        <strain evidence="1">81SQS9</strain>
    </source>
</reference>